<reference evidence="1" key="1">
    <citation type="journal article" date="2014" name="Nat. Commun.">
        <title>The tobacco genome sequence and its comparison with those of tomato and potato.</title>
        <authorList>
            <person name="Sierro N."/>
            <person name="Battey J.N."/>
            <person name="Ouadi S."/>
            <person name="Bakaher N."/>
            <person name="Bovet L."/>
            <person name="Willig A."/>
            <person name="Goepfert S."/>
            <person name="Peitsch M.C."/>
            <person name="Ivanov N.V."/>
        </authorList>
    </citation>
    <scope>NUCLEOTIDE SEQUENCE [LARGE SCALE GENOMIC DNA]</scope>
</reference>
<name>A0AC58UHY0_TOBAC</name>
<reference evidence="2" key="2">
    <citation type="submission" date="2025-08" db="UniProtKB">
        <authorList>
            <consortium name="RefSeq"/>
        </authorList>
    </citation>
    <scope>IDENTIFICATION</scope>
    <source>
        <tissue evidence="2">Leaf</tissue>
    </source>
</reference>
<dbReference type="Proteomes" id="UP000790787">
    <property type="component" value="Chromosome 5"/>
</dbReference>
<evidence type="ECO:0000313" key="1">
    <source>
        <dbReference type="Proteomes" id="UP000790787"/>
    </source>
</evidence>
<gene>
    <name evidence="2" type="primary">LOC142180875</name>
</gene>
<keyword evidence="1" id="KW-1185">Reference proteome</keyword>
<protein>
    <submittedName>
        <fullName evidence="2">Uncharacterized protein LOC142180875</fullName>
    </submittedName>
</protein>
<accession>A0AC58UHY0</accession>
<evidence type="ECO:0000313" key="2">
    <source>
        <dbReference type="RefSeq" id="XP_075109078.1"/>
    </source>
</evidence>
<proteinExistence type="predicted"/>
<dbReference type="RefSeq" id="XP_075109078.1">
    <property type="nucleotide sequence ID" value="XM_075252977.1"/>
</dbReference>
<organism evidence="1 2">
    <name type="scientific">Nicotiana tabacum</name>
    <name type="common">Common tobacco</name>
    <dbReference type="NCBI Taxonomy" id="4097"/>
    <lineage>
        <taxon>Eukaryota</taxon>
        <taxon>Viridiplantae</taxon>
        <taxon>Streptophyta</taxon>
        <taxon>Embryophyta</taxon>
        <taxon>Tracheophyta</taxon>
        <taxon>Spermatophyta</taxon>
        <taxon>Magnoliopsida</taxon>
        <taxon>eudicotyledons</taxon>
        <taxon>Gunneridae</taxon>
        <taxon>Pentapetalae</taxon>
        <taxon>asterids</taxon>
        <taxon>lamiids</taxon>
        <taxon>Solanales</taxon>
        <taxon>Solanaceae</taxon>
        <taxon>Nicotianoideae</taxon>
        <taxon>Nicotianeae</taxon>
        <taxon>Nicotiana</taxon>
    </lineage>
</organism>
<sequence>MAIGEETSITLVGLTTRISDETASPLRGKVFPTIDHNHHLYLQLTDTPSSALISLQLTGSENYAIWSISMRIGLLGKSKLSFVDGRFPKSRFEPELYDQWEKVNDVVLSWIMNAIRPGVLSSIVYASNSHKDLWDEFDAIMPCPSCQCLESRKYLEHFEYQRLMQFLTGLTESYNQARSQITMMYPTPFVNKAYSMIIDQKSQINLANFI</sequence>